<dbReference type="PANTHER" id="PTHR37477:SF1">
    <property type="entry name" value="COBALT-PRECORRIN-5A HYDROLASE"/>
    <property type="match status" value="1"/>
</dbReference>
<dbReference type="RefSeq" id="WP_239370727.1">
    <property type="nucleotide sequence ID" value="NZ_JAKREW010000080.1"/>
</dbReference>
<reference evidence="2 3" key="1">
    <citation type="submission" date="2022-02" db="EMBL/GenBank/DDBJ databases">
        <title>Draft genome sequence of Mezorhizobium retamae strain IRAMC:0171 isolated from Retama raetam nodules.</title>
        <authorList>
            <person name="Bengaied R."/>
            <person name="Sbissi I."/>
            <person name="Huber K."/>
            <person name="Ghodbane F."/>
            <person name="Nouioui I."/>
            <person name="Tarhouni M."/>
            <person name="Gtari M."/>
        </authorList>
    </citation>
    <scope>NUCLEOTIDE SEQUENCE [LARGE SCALE GENOMIC DNA]</scope>
    <source>
        <strain evidence="2 3">IRAMC:0171</strain>
    </source>
</reference>
<dbReference type="Proteomes" id="UP001201701">
    <property type="component" value="Unassembled WGS sequence"/>
</dbReference>
<proteinExistence type="predicted"/>
<organism evidence="2 3">
    <name type="scientific">Mesorhizobium retamae</name>
    <dbReference type="NCBI Taxonomy" id="2912854"/>
    <lineage>
        <taxon>Bacteria</taxon>
        <taxon>Pseudomonadati</taxon>
        <taxon>Pseudomonadota</taxon>
        <taxon>Alphaproteobacteria</taxon>
        <taxon>Hyphomicrobiales</taxon>
        <taxon>Phyllobacteriaceae</taxon>
        <taxon>Mesorhizobium</taxon>
    </lineage>
</organism>
<dbReference type="Pfam" id="PF01890">
    <property type="entry name" value="CbiG_C"/>
    <property type="match status" value="1"/>
</dbReference>
<dbReference type="InterPro" id="IPR052553">
    <property type="entry name" value="CbiG_hydrolase"/>
</dbReference>
<dbReference type="SUPFAM" id="SSF159664">
    <property type="entry name" value="CobE/GbiG C-terminal domain-like"/>
    <property type="match status" value="1"/>
</dbReference>
<evidence type="ECO:0000313" key="2">
    <source>
        <dbReference type="EMBL" id="MCG7509232.1"/>
    </source>
</evidence>
<sequence>MIVAGIGCRKNVDAADVLAAVEATLRSHELDRSALSALATTGFKRNEAAIFDAARQLGLEVIVVESVDVGETRSTLTHSDTSLAVAGSPSVSENAALAAAGKDARLLGPRLVTGAVTCAIAVSGASA</sequence>
<dbReference type="EMBL" id="JAKREW010000080">
    <property type="protein sequence ID" value="MCG7509232.1"/>
    <property type="molecule type" value="Genomic_DNA"/>
</dbReference>
<keyword evidence="3" id="KW-1185">Reference proteome</keyword>
<name>A0ABS9QP57_9HYPH</name>
<dbReference type="Gene3D" id="3.30.420.180">
    <property type="entry name" value="CobE/GbiG C-terminal domain"/>
    <property type="match status" value="1"/>
</dbReference>
<comment type="caution">
    <text evidence="2">The sequence shown here is derived from an EMBL/GenBank/DDBJ whole genome shotgun (WGS) entry which is preliminary data.</text>
</comment>
<gene>
    <name evidence="2" type="ORF">L4923_29790</name>
</gene>
<evidence type="ECO:0000259" key="1">
    <source>
        <dbReference type="Pfam" id="PF01890"/>
    </source>
</evidence>
<feature type="domain" description="CobE/GbiG C-terminal" evidence="1">
    <location>
        <begin position="2"/>
        <end position="121"/>
    </location>
</feature>
<protein>
    <submittedName>
        <fullName evidence="2">Cobalamin biosynthesis protein</fullName>
    </submittedName>
</protein>
<dbReference type="InterPro" id="IPR002750">
    <property type="entry name" value="CobE/GbiG_C"/>
</dbReference>
<evidence type="ECO:0000313" key="3">
    <source>
        <dbReference type="Proteomes" id="UP001201701"/>
    </source>
</evidence>
<dbReference type="InterPro" id="IPR036518">
    <property type="entry name" value="CobE/GbiG_C_sf"/>
</dbReference>
<dbReference type="PANTHER" id="PTHR37477">
    <property type="entry name" value="COBALT-PRECORRIN-5A HYDROLASE"/>
    <property type="match status" value="1"/>
</dbReference>
<accession>A0ABS9QP57</accession>